<sequence>MKKLLCLLLTFAMLLVSATAFAEAQPEESLFKPGSYTGEAQGIFVPVKVTVRVSETEIETVLIDATGETPELGGVAAEKMAMAIMMAQTPNVDTVSGATVTSNAIIAAATSALEQAGADIAVLDANRKDTKDDGPKEEKTIDTEIVIIGAGGAGMTAAIMLKQAGKDFVILEKMPYVGGNTTKATGGMNASETHYQKEQGIEDSNALFAADTMKGGHALNDSALVAMMANSSAGAIDWLDTIGAELPKISFSGGASVNRIHAPEDGSGVGAYLVDRFSAKLNELGVKVMLETAATELLADADGKITGVKAEGPDAIYTINTKAVILASGGFGANEEMYTTYRPDLKGTVTTNAPGATGDGIVMAQALGADLVDIEQIQLHPTVEQTTSILITESVRGDGAILVNQSGERFTNELLTRDAVSAAELAQEGSYAYIIFDQKLRDNLKAIEKYVKSGITVQADTIEGLAEQLAIAPATLAKTLADWNEIVKNQRDTQFGRTTGMKEDLTTPPYYAIRIAPGIHHTMGGVKINVAAEVINTEGAAIPGLFAAGEVCGGVHGGNRLGGNAVADIVIFGRIAAESAMAYIGE</sequence>
<organism evidence="1 2">
    <name type="scientific">Aristaeella lactis</name>
    <dbReference type="NCBI Taxonomy" id="3046383"/>
    <lineage>
        <taxon>Bacteria</taxon>
        <taxon>Bacillati</taxon>
        <taxon>Bacillota</taxon>
        <taxon>Clostridia</taxon>
        <taxon>Eubacteriales</taxon>
        <taxon>Aristaeellaceae</taxon>
        <taxon>Aristaeella</taxon>
    </lineage>
</organism>
<accession>A0AC61PMG5</accession>
<name>A0AC61PMG5_9FIRM</name>
<evidence type="ECO:0000313" key="2">
    <source>
        <dbReference type="Proteomes" id="UP000192328"/>
    </source>
</evidence>
<keyword evidence="2" id="KW-1185">Reference proteome</keyword>
<protein>
    <submittedName>
        <fullName evidence="1">Fumarate reductase flavoprotein subunit</fullName>
    </submittedName>
</protein>
<reference evidence="1" key="1">
    <citation type="submission" date="2017-04" db="EMBL/GenBank/DDBJ databases">
        <authorList>
            <person name="Varghese N."/>
            <person name="Submissions S."/>
        </authorList>
    </citation>
    <scope>NUCLEOTIDE SEQUENCE</scope>
    <source>
        <strain evidence="1">WTE2008</strain>
    </source>
</reference>
<dbReference type="Proteomes" id="UP000192328">
    <property type="component" value="Unassembled WGS sequence"/>
</dbReference>
<gene>
    <name evidence="1" type="ORF">SAMN06297397_2004</name>
</gene>
<evidence type="ECO:0000313" key="1">
    <source>
        <dbReference type="EMBL" id="SMC68354.1"/>
    </source>
</evidence>
<proteinExistence type="predicted"/>
<dbReference type="EMBL" id="FWXZ01000003">
    <property type="protein sequence ID" value="SMC68354.1"/>
    <property type="molecule type" value="Genomic_DNA"/>
</dbReference>
<comment type="caution">
    <text evidence="1">The sequence shown here is derived from an EMBL/GenBank/DDBJ whole genome shotgun (WGS) entry which is preliminary data.</text>
</comment>